<evidence type="ECO:0000313" key="2">
    <source>
        <dbReference type="Proteomes" id="UP000283589"/>
    </source>
</evidence>
<name>A0A412WU73_9BACT</name>
<accession>A0A412WU73</accession>
<reference evidence="1 2" key="1">
    <citation type="submission" date="2018-08" db="EMBL/GenBank/DDBJ databases">
        <title>A genome reference for cultivated species of the human gut microbiota.</title>
        <authorList>
            <person name="Zou Y."/>
            <person name="Xue W."/>
            <person name="Luo G."/>
        </authorList>
    </citation>
    <scope>NUCLEOTIDE SEQUENCE [LARGE SCALE GENOMIC DNA]</scope>
    <source>
        <strain evidence="1 2">AF14-49</strain>
    </source>
</reference>
<dbReference type="RefSeq" id="WP_118261601.1">
    <property type="nucleotide sequence ID" value="NZ_CALBWO010000034.1"/>
</dbReference>
<gene>
    <name evidence="1" type="ORF">DWW18_20130</name>
</gene>
<dbReference type="Proteomes" id="UP000283589">
    <property type="component" value="Unassembled WGS sequence"/>
</dbReference>
<proteinExistence type="predicted"/>
<sequence>MEKNLFREVYKQVCGLALKDCPPSSLSGLLHGYLSVYSMVRVYPWLEDEFEGPWDIHERVREIARMIQELLKDGDIPVDTRAGYVVDLMDAYLLYSDMNFLDVALDTAYAILTPKGSEKMVLPCRTPNICRLLCNCYYFTGEEESGLLARSLVTEALGLSSKFSGEELIAWWEAIRAYESVIGEMEVPVEEKERFVGERTRLGVSVEQIEDEKIENFQRNDSDILQLEMFNVLARREFAVYNEFFIRRAN</sequence>
<dbReference type="AlphaFoldDB" id="A0A412WU73"/>
<protein>
    <submittedName>
        <fullName evidence="1">Uncharacterized protein</fullName>
    </submittedName>
</protein>
<evidence type="ECO:0000313" key="1">
    <source>
        <dbReference type="EMBL" id="RGV30775.1"/>
    </source>
</evidence>
<organism evidence="1 2">
    <name type="scientific">Butyricimonas virosa</name>
    <dbReference type="NCBI Taxonomy" id="544645"/>
    <lineage>
        <taxon>Bacteria</taxon>
        <taxon>Pseudomonadati</taxon>
        <taxon>Bacteroidota</taxon>
        <taxon>Bacteroidia</taxon>
        <taxon>Bacteroidales</taxon>
        <taxon>Odoribacteraceae</taxon>
        <taxon>Butyricimonas</taxon>
    </lineage>
</organism>
<dbReference type="EMBL" id="QRZA01000051">
    <property type="protein sequence ID" value="RGV30775.1"/>
    <property type="molecule type" value="Genomic_DNA"/>
</dbReference>
<comment type="caution">
    <text evidence="1">The sequence shown here is derived from an EMBL/GenBank/DDBJ whole genome shotgun (WGS) entry which is preliminary data.</text>
</comment>